<reference evidence="1" key="1">
    <citation type="journal article" date="2023" name="IScience">
        <title>Live-bearing cockroach genome reveals convergent evolutionary mechanisms linked to viviparity in insects and beyond.</title>
        <authorList>
            <person name="Fouks B."/>
            <person name="Harrison M.C."/>
            <person name="Mikhailova A.A."/>
            <person name="Marchal E."/>
            <person name="English S."/>
            <person name="Carruthers M."/>
            <person name="Jennings E.C."/>
            <person name="Chiamaka E.L."/>
            <person name="Frigard R.A."/>
            <person name="Pippel M."/>
            <person name="Attardo G.M."/>
            <person name="Benoit J.B."/>
            <person name="Bornberg-Bauer E."/>
            <person name="Tobe S.S."/>
        </authorList>
    </citation>
    <scope>NUCLEOTIDE SEQUENCE</scope>
    <source>
        <strain evidence="1">Stay&amp;Tobe</strain>
    </source>
</reference>
<evidence type="ECO:0000313" key="2">
    <source>
        <dbReference type="Proteomes" id="UP001233999"/>
    </source>
</evidence>
<name>A0AAD7ZF12_DIPPU</name>
<organism evidence="1 2">
    <name type="scientific">Diploptera punctata</name>
    <name type="common">Pacific beetle cockroach</name>
    <dbReference type="NCBI Taxonomy" id="6984"/>
    <lineage>
        <taxon>Eukaryota</taxon>
        <taxon>Metazoa</taxon>
        <taxon>Ecdysozoa</taxon>
        <taxon>Arthropoda</taxon>
        <taxon>Hexapoda</taxon>
        <taxon>Insecta</taxon>
        <taxon>Pterygota</taxon>
        <taxon>Neoptera</taxon>
        <taxon>Polyneoptera</taxon>
        <taxon>Dictyoptera</taxon>
        <taxon>Blattodea</taxon>
        <taxon>Blaberoidea</taxon>
        <taxon>Blaberidae</taxon>
        <taxon>Diplopterinae</taxon>
        <taxon>Diploptera</taxon>
    </lineage>
</organism>
<dbReference type="EMBL" id="JASPKZ010008624">
    <property type="protein sequence ID" value="KAJ9579181.1"/>
    <property type="molecule type" value="Genomic_DNA"/>
</dbReference>
<gene>
    <name evidence="1" type="ORF">L9F63_024712</name>
</gene>
<comment type="caution">
    <text evidence="1">The sequence shown here is derived from an EMBL/GenBank/DDBJ whole genome shotgun (WGS) entry which is preliminary data.</text>
</comment>
<reference evidence="1" key="2">
    <citation type="submission" date="2023-05" db="EMBL/GenBank/DDBJ databases">
        <authorList>
            <person name="Fouks B."/>
        </authorList>
    </citation>
    <scope>NUCLEOTIDE SEQUENCE</scope>
    <source>
        <strain evidence="1">Stay&amp;Tobe</strain>
        <tissue evidence="1">Testes</tissue>
    </source>
</reference>
<accession>A0AAD7ZF12</accession>
<sequence length="195" mass="21832">NVKVEIKSDGAQTDYVAIEHGTFPASSETKLEVTSDAVKNDIENIVTKEEVTENLVPAYPIKQEIQGINIKHLLPVMDVLVPVIKTITKDVKAEIKSQRKDQTGLVDNEHSTFRDPDEIKLEISSNVMKNEIESVGFKEEITQNLVPTFPGKEKIQSINIKHEVPVTEVLVPVIKRVKKLLKLTFNDLNGCMTSM</sequence>
<dbReference type="AlphaFoldDB" id="A0AAD7ZF12"/>
<proteinExistence type="predicted"/>
<evidence type="ECO:0000313" key="1">
    <source>
        <dbReference type="EMBL" id="KAJ9579181.1"/>
    </source>
</evidence>
<feature type="non-terminal residue" evidence="1">
    <location>
        <position position="195"/>
    </location>
</feature>
<dbReference type="Proteomes" id="UP001233999">
    <property type="component" value="Unassembled WGS sequence"/>
</dbReference>
<protein>
    <submittedName>
        <fullName evidence="1">Uncharacterized protein</fullName>
    </submittedName>
</protein>
<keyword evidence="2" id="KW-1185">Reference proteome</keyword>